<sequence length="111" mass="12166">MLGVDPGAAATHGAEPIERQCEREHGTATDRARRRGDPLRRDAIGRAEFIAFSPPVPSPISESEPFHRSAIVVVAMQVCVSGLHDSRLLSGIPRNPRYRDRSKFPARRAVG</sequence>
<gene>
    <name evidence="2" type="ORF">GCM10011588_63710</name>
</gene>
<reference evidence="2" key="2">
    <citation type="submission" date="2020-09" db="EMBL/GenBank/DDBJ databases">
        <authorList>
            <person name="Sun Q."/>
            <person name="Zhou Y."/>
        </authorList>
    </citation>
    <scope>NUCLEOTIDE SEQUENCE</scope>
    <source>
        <strain evidence="2">CGMCC 4.3508</strain>
    </source>
</reference>
<evidence type="ECO:0000313" key="2">
    <source>
        <dbReference type="EMBL" id="GGL40218.1"/>
    </source>
</evidence>
<dbReference type="AlphaFoldDB" id="A0A917RXC4"/>
<feature type="region of interest" description="Disordered" evidence="1">
    <location>
        <begin position="1"/>
        <end position="40"/>
    </location>
</feature>
<evidence type="ECO:0000256" key="1">
    <source>
        <dbReference type="SAM" id="MobiDB-lite"/>
    </source>
</evidence>
<proteinExistence type="predicted"/>
<dbReference type="Proteomes" id="UP000638263">
    <property type="component" value="Unassembled WGS sequence"/>
</dbReference>
<keyword evidence="3" id="KW-1185">Reference proteome</keyword>
<evidence type="ECO:0000313" key="3">
    <source>
        <dbReference type="Proteomes" id="UP000638263"/>
    </source>
</evidence>
<reference evidence="2" key="1">
    <citation type="journal article" date="2014" name="Int. J. Syst. Evol. Microbiol.">
        <title>Complete genome sequence of Corynebacterium casei LMG S-19264T (=DSM 44701T), isolated from a smear-ripened cheese.</title>
        <authorList>
            <consortium name="US DOE Joint Genome Institute (JGI-PGF)"/>
            <person name="Walter F."/>
            <person name="Albersmeier A."/>
            <person name="Kalinowski J."/>
            <person name="Ruckert C."/>
        </authorList>
    </citation>
    <scope>NUCLEOTIDE SEQUENCE</scope>
    <source>
        <strain evidence="2">CGMCC 4.3508</strain>
    </source>
</reference>
<comment type="caution">
    <text evidence="2">The sequence shown here is derived from an EMBL/GenBank/DDBJ whole genome shotgun (WGS) entry which is preliminary data.</text>
</comment>
<dbReference type="EMBL" id="BMMH01000025">
    <property type="protein sequence ID" value="GGL40218.1"/>
    <property type="molecule type" value="Genomic_DNA"/>
</dbReference>
<feature type="region of interest" description="Disordered" evidence="1">
    <location>
        <begin position="90"/>
        <end position="111"/>
    </location>
</feature>
<protein>
    <submittedName>
        <fullName evidence="2">Uncharacterized protein</fullName>
    </submittedName>
</protein>
<name>A0A917RXC4_9NOCA</name>
<accession>A0A917RXC4</accession>
<organism evidence="2 3">
    <name type="scientific">Nocardia jinanensis</name>
    <dbReference type="NCBI Taxonomy" id="382504"/>
    <lineage>
        <taxon>Bacteria</taxon>
        <taxon>Bacillati</taxon>
        <taxon>Actinomycetota</taxon>
        <taxon>Actinomycetes</taxon>
        <taxon>Mycobacteriales</taxon>
        <taxon>Nocardiaceae</taxon>
        <taxon>Nocardia</taxon>
    </lineage>
</organism>
<feature type="compositionally biased region" description="Basic and acidic residues" evidence="1">
    <location>
        <begin position="15"/>
        <end position="40"/>
    </location>
</feature>